<name>A0A919SGH6_9ACTN</name>
<evidence type="ECO:0000259" key="6">
    <source>
        <dbReference type="SMART" id="SM00704"/>
    </source>
</evidence>
<dbReference type="RefSeq" id="WP_212997337.1">
    <property type="nucleotide sequence ID" value="NZ_BAAATW010000025.1"/>
</dbReference>
<feature type="region of interest" description="Disordered" evidence="5">
    <location>
        <begin position="59"/>
        <end position="138"/>
    </location>
</feature>
<dbReference type="InterPro" id="IPR018967">
    <property type="entry name" value="FeS-contain_CDGSH-typ"/>
</dbReference>
<evidence type="ECO:0000256" key="1">
    <source>
        <dbReference type="ARBA" id="ARBA00022714"/>
    </source>
</evidence>
<feature type="compositionally biased region" description="Polar residues" evidence="5">
    <location>
        <begin position="116"/>
        <end position="131"/>
    </location>
</feature>
<keyword evidence="1" id="KW-0001">2Fe-2S</keyword>
<dbReference type="SMART" id="SM00704">
    <property type="entry name" value="ZnF_CDGSH"/>
    <property type="match status" value="1"/>
</dbReference>
<organism evidence="7 8">
    <name type="scientific">Winogradskya consettensis</name>
    <dbReference type="NCBI Taxonomy" id="113560"/>
    <lineage>
        <taxon>Bacteria</taxon>
        <taxon>Bacillati</taxon>
        <taxon>Actinomycetota</taxon>
        <taxon>Actinomycetes</taxon>
        <taxon>Micromonosporales</taxon>
        <taxon>Micromonosporaceae</taxon>
        <taxon>Winogradskya</taxon>
    </lineage>
</organism>
<proteinExistence type="predicted"/>
<dbReference type="InterPro" id="IPR042216">
    <property type="entry name" value="MitoNEET_CISD"/>
</dbReference>
<accession>A0A919SGH6</accession>
<sequence length="138" mass="14009">MTDTAGGGGAVVVPYEDGPLLIRGNFIMRTPDGAVIDPGRGTVALCRCGKSASKPFCDGTHKAVGFRAGTGRDTPAPRETPAPRDTPATSGTPSKSDTPADSSTPVNSDTPADYSTRGNSVVQPDSDTQADNGKPAGY</sequence>
<evidence type="ECO:0000256" key="4">
    <source>
        <dbReference type="ARBA" id="ARBA00023014"/>
    </source>
</evidence>
<dbReference type="AlphaFoldDB" id="A0A919SGH6"/>
<evidence type="ECO:0000313" key="8">
    <source>
        <dbReference type="Proteomes" id="UP000680865"/>
    </source>
</evidence>
<dbReference type="EMBL" id="BOQP01000009">
    <property type="protein sequence ID" value="GIM71249.1"/>
    <property type="molecule type" value="Genomic_DNA"/>
</dbReference>
<keyword evidence="8" id="KW-1185">Reference proteome</keyword>
<dbReference type="Gene3D" id="3.40.5.90">
    <property type="entry name" value="CDGSH iron-sulfur domain, mitoNEET-type"/>
    <property type="match status" value="1"/>
</dbReference>
<keyword evidence="4" id="KW-0411">Iron-sulfur</keyword>
<reference evidence="7" key="1">
    <citation type="submission" date="2021-03" db="EMBL/GenBank/DDBJ databases">
        <title>Whole genome shotgun sequence of Actinoplanes consettensis NBRC 14913.</title>
        <authorList>
            <person name="Komaki H."/>
            <person name="Tamura T."/>
        </authorList>
    </citation>
    <scope>NUCLEOTIDE SEQUENCE</scope>
    <source>
        <strain evidence="7">NBRC 14913</strain>
    </source>
</reference>
<feature type="compositionally biased region" description="Polar residues" evidence="5">
    <location>
        <begin position="87"/>
        <end position="110"/>
    </location>
</feature>
<keyword evidence="2" id="KW-0479">Metal-binding</keyword>
<evidence type="ECO:0000313" key="7">
    <source>
        <dbReference type="EMBL" id="GIM71249.1"/>
    </source>
</evidence>
<dbReference type="GO" id="GO:0046872">
    <property type="term" value="F:metal ion binding"/>
    <property type="evidence" value="ECO:0007669"/>
    <property type="project" value="UniProtKB-KW"/>
</dbReference>
<dbReference type="Proteomes" id="UP000680865">
    <property type="component" value="Unassembled WGS sequence"/>
</dbReference>
<evidence type="ECO:0000256" key="2">
    <source>
        <dbReference type="ARBA" id="ARBA00022723"/>
    </source>
</evidence>
<comment type="caution">
    <text evidence="7">The sequence shown here is derived from an EMBL/GenBank/DDBJ whole genome shotgun (WGS) entry which is preliminary data.</text>
</comment>
<keyword evidence="3" id="KW-0408">Iron</keyword>
<evidence type="ECO:0000256" key="5">
    <source>
        <dbReference type="SAM" id="MobiDB-lite"/>
    </source>
</evidence>
<dbReference type="GO" id="GO:0051537">
    <property type="term" value="F:2 iron, 2 sulfur cluster binding"/>
    <property type="evidence" value="ECO:0007669"/>
    <property type="project" value="UniProtKB-KW"/>
</dbReference>
<gene>
    <name evidence="7" type="ORF">Aco04nite_24360</name>
</gene>
<protein>
    <recommendedName>
        <fullName evidence="6">Iron-binding zinc finger CDGSH type domain-containing protein</fullName>
    </recommendedName>
</protein>
<feature type="domain" description="Iron-binding zinc finger CDGSH type" evidence="6">
    <location>
        <begin position="29"/>
        <end position="67"/>
    </location>
</feature>
<dbReference type="Pfam" id="PF09360">
    <property type="entry name" value="zf-CDGSH"/>
    <property type="match status" value="1"/>
</dbReference>
<evidence type="ECO:0000256" key="3">
    <source>
        <dbReference type="ARBA" id="ARBA00023004"/>
    </source>
</evidence>
<dbReference type="GO" id="GO:0005737">
    <property type="term" value="C:cytoplasm"/>
    <property type="evidence" value="ECO:0007669"/>
    <property type="project" value="UniProtKB-ARBA"/>
</dbReference>